<dbReference type="Gene3D" id="1.10.10.10">
    <property type="entry name" value="Winged helix-like DNA-binding domain superfamily/Winged helix DNA-binding domain"/>
    <property type="match status" value="1"/>
</dbReference>
<feature type="domain" description="HTH lysR-type" evidence="5">
    <location>
        <begin position="1"/>
        <end position="58"/>
    </location>
</feature>
<dbReference type="InterPro" id="IPR050950">
    <property type="entry name" value="HTH-type_LysR_regulators"/>
</dbReference>
<dbReference type="GO" id="GO:0003700">
    <property type="term" value="F:DNA-binding transcription factor activity"/>
    <property type="evidence" value="ECO:0007669"/>
    <property type="project" value="InterPro"/>
</dbReference>
<evidence type="ECO:0000256" key="2">
    <source>
        <dbReference type="ARBA" id="ARBA00023015"/>
    </source>
</evidence>
<dbReference type="InterPro" id="IPR005119">
    <property type="entry name" value="LysR_subst-bd"/>
</dbReference>
<dbReference type="Pfam" id="PF03466">
    <property type="entry name" value="LysR_substrate"/>
    <property type="match status" value="1"/>
</dbReference>
<comment type="caution">
    <text evidence="6">The sequence shown here is derived from an EMBL/GenBank/DDBJ whole genome shotgun (WGS) entry which is preliminary data.</text>
</comment>
<reference evidence="6" key="2">
    <citation type="journal article" date="2021" name="PeerJ">
        <title>Extensive microbial diversity within the chicken gut microbiome revealed by metagenomics and culture.</title>
        <authorList>
            <person name="Gilroy R."/>
            <person name="Ravi A."/>
            <person name="Getino M."/>
            <person name="Pursley I."/>
            <person name="Horton D.L."/>
            <person name="Alikhan N.F."/>
            <person name="Baker D."/>
            <person name="Gharbi K."/>
            <person name="Hall N."/>
            <person name="Watson M."/>
            <person name="Adriaenssens E.M."/>
            <person name="Foster-Nyarko E."/>
            <person name="Jarju S."/>
            <person name="Secka A."/>
            <person name="Antonio M."/>
            <person name="Oren A."/>
            <person name="Chaudhuri R.R."/>
            <person name="La Ragione R."/>
            <person name="Hildebrand F."/>
            <person name="Pallen M.J."/>
        </authorList>
    </citation>
    <scope>NUCLEOTIDE SEQUENCE</scope>
    <source>
        <strain evidence="6">17213</strain>
    </source>
</reference>
<dbReference type="Gene3D" id="3.40.190.290">
    <property type="match status" value="1"/>
</dbReference>
<dbReference type="InterPro" id="IPR000847">
    <property type="entry name" value="LysR_HTH_N"/>
</dbReference>
<dbReference type="EMBL" id="JADINH010000003">
    <property type="protein sequence ID" value="MBO8414811.1"/>
    <property type="molecule type" value="Genomic_DNA"/>
</dbReference>
<gene>
    <name evidence="6" type="ORF">IAB19_00305</name>
</gene>
<protein>
    <submittedName>
        <fullName evidence="6">LysR family transcriptional regulator</fullName>
    </submittedName>
</protein>
<evidence type="ECO:0000256" key="1">
    <source>
        <dbReference type="ARBA" id="ARBA00009437"/>
    </source>
</evidence>
<evidence type="ECO:0000256" key="3">
    <source>
        <dbReference type="ARBA" id="ARBA00023125"/>
    </source>
</evidence>
<sequence>MDLRVLRYFVSAAQNKSISAASKALYITQPTLTRQFKELEEELGQTLFVRSKSGIELTEKGELFYERALEILALTERVKAEMKTEEELRGTIAIAAGETRAMQVVAQAMSRFAARYPQVSFNLYTVTRMDALHLVDSYCYDFALLIRAPDAQEYEMLPLNENSRWGVLVTRDDVLAKKESVTSADLRGRRLILPRTEMDEHTFEGWLDLPPAQMASICTINLINNGFYLVKEGLGTIVSMDGIAPHIPPGFVFVPLTPAMTMSTVLAWKKGRSLSKPAALFLEVLKDCLNADSSTDGGSPDPA</sequence>
<dbReference type="GO" id="GO:0005829">
    <property type="term" value="C:cytosol"/>
    <property type="evidence" value="ECO:0007669"/>
    <property type="project" value="TreeGrafter"/>
</dbReference>
<keyword evidence="4" id="KW-0804">Transcription</keyword>
<dbReference type="PROSITE" id="PS50931">
    <property type="entry name" value="HTH_LYSR"/>
    <property type="match status" value="1"/>
</dbReference>
<evidence type="ECO:0000313" key="6">
    <source>
        <dbReference type="EMBL" id="MBO8414811.1"/>
    </source>
</evidence>
<dbReference type="GO" id="GO:0003677">
    <property type="term" value="F:DNA binding"/>
    <property type="evidence" value="ECO:0007669"/>
    <property type="project" value="UniProtKB-KW"/>
</dbReference>
<dbReference type="FunFam" id="1.10.10.10:FF:000001">
    <property type="entry name" value="LysR family transcriptional regulator"/>
    <property type="match status" value="1"/>
</dbReference>
<proteinExistence type="inferred from homology"/>
<dbReference type="PANTHER" id="PTHR30419">
    <property type="entry name" value="HTH-TYPE TRANSCRIPTIONAL REGULATOR YBHD"/>
    <property type="match status" value="1"/>
</dbReference>
<evidence type="ECO:0000259" key="5">
    <source>
        <dbReference type="PROSITE" id="PS50931"/>
    </source>
</evidence>
<organism evidence="6 7">
    <name type="scientific">Candidatus Avisuccinivibrio stercorigallinarum</name>
    <dbReference type="NCBI Taxonomy" id="2840704"/>
    <lineage>
        <taxon>Bacteria</taxon>
        <taxon>Pseudomonadati</taxon>
        <taxon>Pseudomonadota</taxon>
        <taxon>Gammaproteobacteria</taxon>
        <taxon>Aeromonadales</taxon>
        <taxon>Succinivibrionaceae</taxon>
        <taxon>Succinivibrionaceae incertae sedis</taxon>
        <taxon>Candidatus Avisuccinivibrio</taxon>
    </lineage>
</organism>
<accession>A0A9D9DB42</accession>
<dbReference type="Proteomes" id="UP000823631">
    <property type="component" value="Unassembled WGS sequence"/>
</dbReference>
<reference evidence="6" key="1">
    <citation type="submission" date="2020-10" db="EMBL/GenBank/DDBJ databases">
        <authorList>
            <person name="Gilroy R."/>
        </authorList>
    </citation>
    <scope>NUCLEOTIDE SEQUENCE</scope>
    <source>
        <strain evidence="6">17213</strain>
    </source>
</reference>
<keyword evidence="3" id="KW-0238">DNA-binding</keyword>
<comment type="similarity">
    <text evidence="1">Belongs to the LysR transcriptional regulatory family.</text>
</comment>
<name>A0A9D9DB42_9GAMM</name>
<dbReference type="InterPro" id="IPR036390">
    <property type="entry name" value="WH_DNA-bd_sf"/>
</dbReference>
<evidence type="ECO:0000313" key="7">
    <source>
        <dbReference type="Proteomes" id="UP000823631"/>
    </source>
</evidence>
<dbReference type="SUPFAM" id="SSF53850">
    <property type="entry name" value="Periplasmic binding protein-like II"/>
    <property type="match status" value="1"/>
</dbReference>
<dbReference type="CDD" id="cd05466">
    <property type="entry name" value="PBP2_LTTR_substrate"/>
    <property type="match status" value="1"/>
</dbReference>
<dbReference type="AlphaFoldDB" id="A0A9D9DB42"/>
<dbReference type="InterPro" id="IPR036388">
    <property type="entry name" value="WH-like_DNA-bd_sf"/>
</dbReference>
<dbReference type="PRINTS" id="PR00039">
    <property type="entry name" value="HTHLYSR"/>
</dbReference>
<evidence type="ECO:0000256" key="4">
    <source>
        <dbReference type="ARBA" id="ARBA00023163"/>
    </source>
</evidence>
<keyword evidence="2" id="KW-0805">Transcription regulation</keyword>
<dbReference type="SUPFAM" id="SSF46785">
    <property type="entry name" value="Winged helix' DNA-binding domain"/>
    <property type="match status" value="1"/>
</dbReference>
<dbReference type="PANTHER" id="PTHR30419:SF8">
    <property type="entry name" value="NITROGEN ASSIMILATION TRANSCRIPTIONAL ACTIVATOR-RELATED"/>
    <property type="match status" value="1"/>
</dbReference>
<dbReference type="Pfam" id="PF00126">
    <property type="entry name" value="HTH_1"/>
    <property type="match status" value="1"/>
</dbReference>